<dbReference type="EMBL" id="BMAW01085170">
    <property type="protein sequence ID" value="GFU41752.1"/>
    <property type="molecule type" value="Genomic_DNA"/>
</dbReference>
<evidence type="ECO:0000256" key="1">
    <source>
        <dbReference type="SAM" id="Phobius"/>
    </source>
</evidence>
<dbReference type="AlphaFoldDB" id="A0A8X6QT89"/>
<feature type="transmembrane region" description="Helical" evidence="1">
    <location>
        <begin position="404"/>
        <end position="425"/>
    </location>
</feature>
<keyword evidence="1" id="KW-0472">Membrane</keyword>
<feature type="transmembrane region" description="Helical" evidence="1">
    <location>
        <begin position="15"/>
        <end position="40"/>
    </location>
</feature>
<protein>
    <submittedName>
        <fullName evidence="2">Uncharacterized protein</fullName>
    </submittedName>
</protein>
<keyword evidence="1" id="KW-0812">Transmembrane</keyword>
<comment type="caution">
    <text evidence="2">The sequence shown here is derived from an EMBL/GenBank/DDBJ whole genome shotgun (WGS) entry which is preliminary data.</text>
</comment>
<keyword evidence="1" id="KW-1133">Transmembrane helix</keyword>
<dbReference type="OrthoDB" id="6458568at2759"/>
<reference evidence="2" key="1">
    <citation type="submission" date="2020-08" db="EMBL/GenBank/DDBJ databases">
        <title>Multicomponent nature underlies the extraordinary mechanical properties of spider dragline silk.</title>
        <authorList>
            <person name="Kono N."/>
            <person name="Nakamura H."/>
            <person name="Mori M."/>
            <person name="Yoshida Y."/>
            <person name="Ohtoshi R."/>
            <person name="Malay A.D."/>
            <person name="Moran D.A.P."/>
            <person name="Tomita M."/>
            <person name="Numata K."/>
            <person name="Arakawa K."/>
        </authorList>
    </citation>
    <scope>NUCLEOTIDE SEQUENCE</scope>
</reference>
<gene>
    <name evidence="2" type="primary">AVEN_148645_1</name>
    <name evidence="2" type="ORF">NPIL_631071</name>
</gene>
<evidence type="ECO:0000313" key="3">
    <source>
        <dbReference type="Proteomes" id="UP000887013"/>
    </source>
</evidence>
<evidence type="ECO:0000313" key="2">
    <source>
        <dbReference type="EMBL" id="GFU41752.1"/>
    </source>
</evidence>
<sequence>MSVTTSDNRPSCDPVTTFLVIVFIALILTLAKLISGLIGLQSQSSNLKESYLSKMLQSLLEVDQDFKHLKTEKFQEIPKIDLPKSFQDMERILQKNHEKNLGKKKFLPLKDFLRKLHPTSAPKAVKKLKSFEKILGSIQPKLDMEHLMNSLAKLGKVLYYYEEKGDTVHKIMTQYKSKGDKGIIEKTLKLLNAELTPPNQQWKGRIKITTRIPSHGKFYGVPRIGIMKKPKLKTWPPFHTTFFFPPKSKNKSVHAYKRPQVAKIPTFHRPIFPSIRKPFKMHLNLKPLPMPAFTKAKLKDKLKYVASLIYYFKNELPLLLQKNTNVAPYLISKPRWLSLMSVALKEWVNICLEVHKSQLPPLAEEEEEAEPEMYIPYSKKHFNKVFFSHPSLFPFAAAARIIKIILRATLLLGVVILALIVIAFAKVKKTHGYFYIRDQITKAGPFQSLINAFNLKPHQESRNTLLLQSPSSSCSSLISLSSVIEDTSRKIPGQSLYNWERIEKDFFSNEGSCRFHNA</sequence>
<dbReference type="Proteomes" id="UP000887013">
    <property type="component" value="Unassembled WGS sequence"/>
</dbReference>
<proteinExistence type="predicted"/>
<keyword evidence="3" id="KW-1185">Reference proteome</keyword>
<name>A0A8X6QT89_NEPPI</name>
<organism evidence="2 3">
    <name type="scientific">Nephila pilipes</name>
    <name type="common">Giant wood spider</name>
    <name type="synonym">Nephila maculata</name>
    <dbReference type="NCBI Taxonomy" id="299642"/>
    <lineage>
        <taxon>Eukaryota</taxon>
        <taxon>Metazoa</taxon>
        <taxon>Ecdysozoa</taxon>
        <taxon>Arthropoda</taxon>
        <taxon>Chelicerata</taxon>
        <taxon>Arachnida</taxon>
        <taxon>Araneae</taxon>
        <taxon>Araneomorphae</taxon>
        <taxon>Entelegynae</taxon>
        <taxon>Araneoidea</taxon>
        <taxon>Nephilidae</taxon>
        <taxon>Nephila</taxon>
    </lineage>
</organism>
<accession>A0A8X6QT89</accession>